<reference evidence="2 3" key="1">
    <citation type="submission" date="2024-02" db="EMBL/GenBank/DDBJ databases">
        <title>Rubritalea halochordaticola NBRC 107102.</title>
        <authorList>
            <person name="Ichikawa N."/>
            <person name="Katano-Makiyama Y."/>
            <person name="Hidaka K."/>
        </authorList>
    </citation>
    <scope>NUCLEOTIDE SEQUENCE [LARGE SCALE GENOMIC DNA]</scope>
    <source>
        <strain evidence="2 3">NBRC 107102</strain>
    </source>
</reference>
<gene>
    <name evidence="2" type="ORF">Rhal01_02515</name>
</gene>
<protein>
    <recommendedName>
        <fullName evidence="4">DUF202 domain-containing protein</fullName>
    </recommendedName>
</protein>
<accession>A0ABP9V0Z4</accession>
<keyword evidence="1" id="KW-1133">Transmembrane helix</keyword>
<feature type="transmembrane region" description="Helical" evidence="1">
    <location>
        <begin position="74"/>
        <end position="94"/>
    </location>
</feature>
<evidence type="ECO:0000256" key="1">
    <source>
        <dbReference type="SAM" id="Phobius"/>
    </source>
</evidence>
<comment type="caution">
    <text evidence="2">The sequence shown here is derived from an EMBL/GenBank/DDBJ whole genome shotgun (WGS) entry which is preliminary data.</text>
</comment>
<dbReference type="Proteomes" id="UP001424741">
    <property type="component" value="Unassembled WGS sequence"/>
</dbReference>
<keyword evidence="1" id="KW-0472">Membrane</keyword>
<proteinExistence type="predicted"/>
<keyword evidence="3" id="KW-1185">Reference proteome</keyword>
<sequence>MPSGITGLKTPNIMFKVKQNVERAVQIATDPELRARSIAQLEKKLELNRISLLSSLLAFVALTLIYMMDREDPHSLKLLFFIGFVTLCSLLSYTSYFNRLVQLKIEEARDCKKNIGGQTGTPQAE</sequence>
<dbReference type="EMBL" id="BAABRL010000008">
    <property type="protein sequence ID" value="GAA5496332.1"/>
    <property type="molecule type" value="Genomic_DNA"/>
</dbReference>
<feature type="transmembrane region" description="Helical" evidence="1">
    <location>
        <begin position="50"/>
        <end position="68"/>
    </location>
</feature>
<name>A0ABP9V0Z4_9BACT</name>
<evidence type="ECO:0000313" key="2">
    <source>
        <dbReference type="EMBL" id="GAA5496332.1"/>
    </source>
</evidence>
<keyword evidence="1" id="KW-0812">Transmembrane</keyword>
<dbReference type="RefSeq" id="WP_346189017.1">
    <property type="nucleotide sequence ID" value="NZ_BAABRL010000008.1"/>
</dbReference>
<evidence type="ECO:0008006" key="4">
    <source>
        <dbReference type="Google" id="ProtNLM"/>
    </source>
</evidence>
<evidence type="ECO:0000313" key="3">
    <source>
        <dbReference type="Proteomes" id="UP001424741"/>
    </source>
</evidence>
<organism evidence="2 3">
    <name type="scientific">Rubritalea halochordaticola</name>
    <dbReference type="NCBI Taxonomy" id="714537"/>
    <lineage>
        <taxon>Bacteria</taxon>
        <taxon>Pseudomonadati</taxon>
        <taxon>Verrucomicrobiota</taxon>
        <taxon>Verrucomicrobiia</taxon>
        <taxon>Verrucomicrobiales</taxon>
        <taxon>Rubritaleaceae</taxon>
        <taxon>Rubritalea</taxon>
    </lineage>
</organism>